<evidence type="ECO:0000313" key="2">
    <source>
        <dbReference type="EMBL" id="QCT94057.1"/>
    </source>
</evidence>
<protein>
    <submittedName>
        <fullName evidence="1">Uncharacterized protein</fullName>
    </submittedName>
</protein>
<evidence type="ECO:0000313" key="3">
    <source>
        <dbReference type="Proteomes" id="UP000003288"/>
    </source>
</evidence>
<dbReference type="EMBL" id="ABCJ01000005">
    <property type="protein sequence ID" value="EDM23487.1"/>
    <property type="molecule type" value="Genomic_DNA"/>
</dbReference>
<organism evidence="1 3">
    <name type="scientific">Caminibacter mediatlanticus TB-2</name>
    <dbReference type="NCBI Taxonomy" id="391592"/>
    <lineage>
        <taxon>Bacteria</taxon>
        <taxon>Pseudomonadati</taxon>
        <taxon>Campylobacterota</taxon>
        <taxon>Epsilonproteobacteria</taxon>
        <taxon>Nautiliales</taxon>
        <taxon>Nautiliaceae</taxon>
        <taxon>Caminibacter</taxon>
    </lineage>
</organism>
<dbReference type="RefSeq" id="WP_007474711.1">
    <property type="nucleotide sequence ID" value="NZ_ABCJ01000005.1"/>
</dbReference>
<name>A0AAI9AH17_9BACT</name>
<proteinExistence type="predicted"/>
<reference evidence="1 3" key="1">
    <citation type="journal article" date="2011" name="Stand. Genomic Sci.">
        <title>Draft genome sequence of Caminibacter mediatlanticus strain TB-2, an epsilonproteobacterium isolated from a deep-sea hydrothermal vent.</title>
        <authorList>
            <person name="Giovannelli D."/>
            <person name="Ferriera S."/>
            <person name="Johnson J."/>
            <person name="Kravitz S."/>
            <person name="Perez-Rodriguez I."/>
            <person name="Ricci J."/>
            <person name="O'Brien C."/>
            <person name="Voordeckers J.W."/>
            <person name="Bini E."/>
            <person name="Vetriani C."/>
        </authorList>
    </citation>
    <scope>NUCLEOTIDE SEQUENCE [LARGE SCALE GENOMIC DNA]</scope>
    <source>
        <strain evidence="1 3">TB-2</strain>
    </source>
</reference>
<dbReference type="AlphaFoldDB" id="A0AAI9AH17"/>
<reference evidence="2 4" key="2">
    <citation type="submission" date="2019-05" db="EMBL/GenBank/DDBJ databases">
        <title>A comparative analysis of the Nautiliaceae.</title>
        <authorList>
            <person name="Grosche A."/>
            <person name="Smedile F."/>
            <person name="Vetriani C."/>
        </authorList>
    </citation>
    <scope>NUCLEOTIDE SEQUENCE [LARGE SCALE GENOMIC DNA]</scope>
    <source>
        <strain evidence="2 4">TB-2</strain>
    </source>
</reference>
<gene>
    <name evidence="1" type="ORF">CMTB2_08127</name>
    <name evidence="2" type="ORF">FE773_02350</name>
</gene>
<dbReference type="Proteomes" id="UP000003288">
    <property type="component" value="Unassembled WGS sequence"/>
</dbReference>
<keyword evidence="4" id="KW-1185">Reference proteome</keyword>
<dbReference type="Proteomes" id="UP000306825">
    <property type="component" value="Chromosome"/>
</dbReference>
<accession>A0AAI9AH17</accession>
<evidence type="ECO:0000313" key="4">
    <source>
        <dbReference type="Proteomes" id="UP000306825"/>
    </source>
</evidence>
<dbReference type="EMBL" id="CP040463">
    <property type="protein sequence ID" value="QCT94057.1"/>
    <property type="molecule type" value="Genomic_DNA"/>
</dbReference>
<sequence length="95" mass="11375">MFNVKITSFFSKIANNRKEQKYLKRLIENIENEELKLLIKKFLYASSFMEIEKFLKSQNIIDYQITPEDFQGTLNDLKEKIAFELNEALLKKYNS</sequence>
<evidence type="ECO:0000313" key="1">
    <source>
        <dbReference type="EMBL" id="EDM23487.1"/>
    </source>
</evidence>